<comment type="caution">
    <text evidence="1">The sequence shown here is derived from an EMBL/GenBank/DDBJ whole genome shotgun (WGS) entry which is preliminary data.</text>
</comment>
<proteinExistence type="predicted"/>
<dbReference type="Proteomes" id="UP001062846">
    <property type="component" value="Chromosome 4"/>
</dbReference>
<gene>
    <name evidence="1" type="ORF">RHMOL_Rhmol04G0016300</name>
</gene>
<dbReference type="EMBL" id="CM046391">
    <property type="protein sequence ID" value="KAI8557512.1"/>
    <property type="molecule type" value="Genomic_DNA"/>
</dbReference>
<protein>
    <submittedName>
        <fullName evidence="1">Uncharacterized protein</fullName>
    </submittedName>
</protein>
<sequence>MVEVKTSLFALGVCSEQHRILFQDYVDLLCRFYRPIICFSNREANRVANNFEQNFCWSSFLASVVSCP</sequence>
<organism evidence="1 2">
    <name type="scientific">Rhododendron molle</name>
    <name type="common">Chinese azalea</name>
    <name type="synonym">Azalea mollis</name>
    <dbReference type="NCBI Taxonomy" id="49168"/>
    <lineage>
        <taxon>Eukaryota</taxon>
        <taxon>Viridiplantae</taxon>
        <taxon>Streptophyta</taxon>
        <taxon>Embryophyta</taxon>
        <taxon>Tracheophyta</taxon>
        <taxon>Spermatophyta</taxon>
        <taxon>Magnoliopsida</taxon>
        <taxon>eudicotyledons</taxon>
        <taxon>Gunneridae</taxon>
        <taxon>Pentapetalae</taxon>
        <taxon>asterids</taxon>
        <taxon>Ericales</taxon>
        <taxon>Ericaceae</taxon>
        <taxon>Ericoideae</taxon>
        <taxon>Rhodoreae</taxon>
        <taxon>Rhododendron</taxon>
    </lineage>
</organism>
<name>A0ACC0NVZ3_RHOML</name>
<evidence type="ECO:0000313" key="1">
    <source>
        <dbReference type="EMBL" id="KAI8557512.1"/>
    </source>
</evidence>
<reference evidence="1" key="1">
    <citation type="submission" date="2022-02" db="EMBL/GenBank/DDBJ databases">
        <title>Plant Genome Project.</title>
        <authorList>
            <person name="Zhang R.-G."/>
        </authorList>
    </citation>
    <scope>NUCLEOTIDE SEQUENCE</scope>
    <source>
        <strain evidence="1">AT1</strain>
    </source>
</reference>
<accession>A0ACC0NVZ3</accession>
<evidence type="ECO:0000313" key="2">
    <source>
        <dbReference type="Proteomes" id="UP001062846"/>
    </source>
</evidence>
<keyword evidence="2" id="KW-1185">Reference proteome</keyword>